<feature type="transmembrane region" description="Helical" evidence="1">
    <location>
        <begin position="303"/>
        <end position="322"/>
    </location>
</feature>
<dbReference type="Pfam" id="PF04578">
    <property type="entry name" value="DUF594"/>
    <property type="match status" value="1"/>
</dbReference>
<dbReference type="AlphaFoldDB" id="A0A4U6TUB7"/>
<dbReference type="Proteomes" id="UP000298652">
    <property type="component" value="Chromosome 8"/>
</dbReference>
<feature type="transmembrane region" description="Helical" evidence="1">
    <location>
        <begin position="49"/>
        <end position="67"/>
    </location>
</feature>
<dbReference type="Pfam" id="PF13968">
    <property type="entry name" value="DUF4220"/>
    <property type="match status" value="1"/>
</dbReference>
<evidence type="ECO:0000313" key="3">
    <source>
        <dbReference type="EMBL" id="TKW01267.1"/>
    </source>
</evidence>
<feature type="domain" description="DUF4220" evidence="2">
    <location>
        <begin position="55"/>
        <end position="395"/>
    </location>
</feature>
<dbReference type="PANTHER" id="PTHR31325">
    <property type="entry name" value="OS01G0798800 PROTEIN-RELATED"/>
    <property type="match status" value="1"/>
</dbReference>
<protein>
    <recommendedName>
        <fullName evidence="2">DUF4220 domain-containing protein</fullName>
    </recommendedName>
</protein>
<evidence type="ECO:0000256" key="1">
    <source>
        <dbReference type="SAM" id="Phobius"/>
    </source>
</evidence>
<sequence length="678" mass="76902">MSELMKMDFTKIVKTWEELQLRILVLASLFIQCFLFVSAPQRKRRIPGLLRFFIWLAYLGSDAVAIYALTTLSGSQEKDSHPGPQVLWVPILLVHLGGQEAITAYNIEDNELWRRHVLTAVFKVTVAINVFVKYYPWSSSPDIGIFVPGLLLFLCGITKCVCKPWDLKRVSINSLVDDSSGPAEKGEIDSLHEYLRAAMLYVRQADHGSLQPSDGGDGACKVDEVWKPYNLCVDVAPPYPGRLSCLRHLVRNQDEAHRLVQSGLSATFDRLYTKESLKLHDISPLNMTNNVAMNRWKILTSAVGIRTVAALVLLWAIGLFYHSSSHAYNHIDVTITYALLWSALVMECAIPALMESVDKIKRWRLNANRWPDQVAQYNLVGYLARNRKHSWLMKMATCLVGTDLLDQRWCMESSKSSHEITKLVHGHVAGGWTEGHIADAEAFRAFNDCRGQWTLDKEEAHTTSKHLRSSVSRPFDESVLLWHLATDFCFHLHRTASSCEAARRRSREMSNYMAYLLFVNPEMLMPGARRSLFRAAYGELADMLEENPRHTPRDEAGLAHKVIQLVKRDTEGTSIVHQAWSIAEDLMDLCKDNDEKMWRVIQGVWVEMLCFSASRCRGYLHAKSLGTGGEYLSYVWLLLLYMGMETLSEKMQRTELYEDCTAAGRTSSAATATNDQNV</sequence>
<evidence type="ECO:0000313" key="4">
    <source>
        <dbReference type="Proteomes" id="UP000298652"/>
    </source>
</evidence>
<keyword evidence="1" id="KW-0472">Membrane</keyword>
<dbReference type="Gramene" id="TKW01267">
    <property type="protein sequence ID" value="TKW01267"/>
    <property type="gene ID" value="SEVIR_8G169200v2"/>
</dbReference>
<name>A0A4U6TUB7_SETVI</name>
<organism evidence="3 4">
    <name type="scientific">Setaria viridis</name>
    <name type="common">Green bristlegrass</name>
    <name type="synonym">Setaria italica subsp. viridis</name>
    <dbReference type="NCBI Taxonomy" id="4556"/>
    <lineage>
        <taxon>Eukaryota</taxon>
        <taxon>Viridiplantae</taxon>
        <taxon>Streptophyta</taxon>
        <taxon>Embryophyta</taxon>
        <taxon>Tracheophyta</taxon>
        <taxon>Spermatophyta</taxon>
        <taxon>Magnoliopsida</taxon>
        <taxon>Liliopsida</taxon>
        <taxon>Poales</taxon>
        <taxon>Poaceae</taxon>
        <taxon>PACMAD clade</taxon>
        <taxon>Panicoideae</taxon>
        <taxon>Panicodae</taxon>
        <taxon>Paniceae</taxon>
        <taxon>Cenchrinae</taxon>
        <taxon>Setaria</taxon>
    </lineage>
</organism>
<feature type="transmembrane region" description="Helical" evidence="1">
    <location>
        <begin position="334"/>
        <end position="354"/>
    </location>
</feature>
<reference evidence="3" key="1">
    <citation type="submission" date="2019-03" db="EMBL/GenBank/DDBJ databases">
        <title>WGS assembly of Setaria viridis.</title>
        <authorList>
            <person name="Huang P."/>
            <person name="Jenkins J."/>
            <person name="Grimwood J."/>
            <person name="Barry K."/>
            <person name="Healey A."/>
            <person name="Mamidi S."/>
            <person name="Sreedasyam A."/>
            <person name="Shu S."/>
            <person name="Feldman M."/>
            <person name="Wu J."/>
            <person name="Yu Y."/>
            <person name="Chen C."/>
            <person name="Johnson J."/>
            <person name="Rokhsar D."/>
            <person name="Baxter I."/>
            <person name="Schmutz J."/>
            <person name="Brutnell T."/>
            <person name="Kellogg E."/>
        </authorList>
    </citation>
    <scope>NUCLEOTIDE SEQUENCE [LARGE SCALE GENOMIC DNA]</scope>
</reference>
<keyword evidence="4" id="KW-1185">Reference proteome</keyword>
<feature type="transmembrane region" description="Helical" evidence="1">
    <location>
        <begin position="20"/>
        <end position="37"/>
    </location>
</feature>
<dbReference type="EMBL" id="CM016559">
    <property type="protein sequence ID" value="TKW01267.1"/>
    <property type="molecule type" value="Genomic_DNA"/>
</dbReference>
<dbReference type="InterPro" id="IPR025315">
    <property type="entry name" value="DUF4220"/>
</dbReference>
<feature type="transmembrane region" description="Helical" evidence="1">
    <location>
        <begin position="143"/>
        <end position="162"/>
    </location>
</feature>
<keyword evidence="1" id="KW-1133">Transmembrane helix</keyword>
<evidence type="ECO:0000259" key="2">
    <source>
        <dbReference type="Pfam" id="PF13968"/>
    </source>
</evidence>
<keyword evidence="1" id="KW-0812">Transmembrane</keyword>
<dbReference type="InterPro" id="IPR007658">
    <property type="entry name" value="DUF594"/>
</dbReference>
<gene>
    <name evidence="3" type="ORF">SEVIR_8G169200v2</name>
</gene>
<accession>A0A4U6TUB7</accession>
<proteinExistence type="predicted"/>
<dbReference type="OMA" id="ASLFIQC"/>